<keyword evidence="1" id="KW-0812">Transmembrane</keyword>
<feature type="transmembrane region" description="Helical" evidence="1">
    <location>
        <begin position="122"/>
        <end position="139"/>
    </location>
</feature>
<dbReference type="Proteomes" id="UP000053911">
    <property type="component" value="Unassembled WGS sequence"/>
</dbReference>
<protein>
    <submittedName>
        <fullName evidence="2">Uncharacterized protein</fullName>
    </submittedName>
</protein>
<name>A0A117L126_9EURY</name>
<proteinExistence type="predicted"/>
<evidence type="ECO:0000313" key="2">
    <source>
        <dbReference type="EMBL" id="KUK17276.1"/>
    </source>
</evidence>
<accession>A0A117L126</accession>
<dbReference type="EMBL" id="LGFD01000029">
    <property type="protein sequence ID" value="KUK17276.1"/>
    <property type="molecule type" value="Genomic_DNA"/>
</dbReference>
<organism evidence="2 3">
    <name type="scientific">Thermococcus sibiricus</name>
    <dbReference type="NCBI Taxonomy" id="172049"/>
    <lineage>
        <taxon>Archaea</taxon>
        <taxon>Methanobacteriati</taxon>
        <taxon>Methanobacteriota</taxon>
        <taxon>Thermococci</taxon>
        <taxon>Thermococcales</taxon>
        <taxon>Thermococcaceae</taxon>
        <taxon>Thermococcus</taxon>
    </lineage>
</organism>
<dbReference type="AlphaFoldDB" id="A0A117L126"/>
<evidence type="ECO:0000313" key="3">
    <source>
        <dbReference type="Proteomes" id="UP000053911"/>
    </source>
</evidence>
<feature type="transmembrane region" description="Helical" evidence="1">
    <location>
        <begin position="151"/>
        <end position="168"/>
    </location>
</feature>
<dbReference type="RefSeq" id="WP_283217739.1">
    <property type="nucleotide sequence ID" value="NZ_LGFD01000029.1"/>
</dbReference>
<keyword evidence="1" id="KW-0472">Membrane</keyword>
<feature type="transmembrane region" description="Helical" evidence="1">
    <location>
        <begin position="35"/>
        <end position="53"/>
    </location>
</feature>
<comment type="caution">
    <text evidence="2">The sequence shown here is derived from an EMBL/GenBank/DDBJ whole genome shotgun (WGS) entry which is preliminary data.</text>
</comment>
<reference evidence="3" key="1">
    <citation type="journal article" date="2015" name="MBio">
        <title>Genome-Resolved Metagenomic Analysis Reveals Roles for Candidate Phyla and Other Microbial Community Members in Biogeochemical Transformations in Oil Reservoirs.</title>
        <authorList>
            <person name="Hu P."/>
            <person name="Tom L."/>
            <person name="Singh A."/>
            <person name="Thomas B.C."/>
            <person name="Baker B.J."/>
            <person name="Piceno Y.M."/>
            <person name="Andersen G.L."/>
            <person name="Banfield J.F."/>
        </authorList>
    </citation>
    <scope>NUCLEOTIDE SEQUENCE [LARGE SCALE GENOMIC DNA]</scope>
</reference>
<evidence type="ECO:0000256" key="1">
    <source>
        <dbReference type="SAM" id="Phobius"/>
    </source>
</evidence>
<feature type="transmembrane region" description="Helical" evidence="1">
    <location>
        <begin position="59"/>
        <end position="80"/>
    </location>
</feature>
<feature type="transmembrane region" description="Helical" evidence="1">
    <location>
        <begin position="6"/>
        <end position="28"/>
    </location>
</feature>
<gene>
    <name evidence="2" type="ORF">XD54_1445</name>
</gene>
<feature type="transmembrane region" description="Helical" evidence="1">
    <location>
        <begin position="92"/>
        <end position="116"/>
    </location>
</feature>
<keyword evidence="1" id="KW-1133">Transmembrane helix</keyword>
<sequence length="178" mass="19624">MIGVIASIIAGLMLREYVMFTAILVFALSLKNRDFGLVGYFIYVIYSGSRIVVSDVYTYGKLINALIFAFSGVLLLEDVLRREVRVRKSEIIPILFLLFGFVIPESFLAGGVLYFLMLRPSFKVALPVVGVVLAFAILGENLSGLGASGQVVVFGSFALFTLAAAFLMREVKRVEMFK</sequence>
<dbReference type="PATRIC" id="fig|172049.5.peg.583"/>